<proteinExistence type="predicted"/>
<reference evidence="2" key="1">
    <citation type="submission" date="2012-11" db="EMBL/GenBank/DDBJ databases">
        <authorList>
            <person name="Lucero-Rivera Y.E."/>
            <person name="Tovar-Ramirez D."/>
        </authorList>
    </citation>
    <scope>NUCLEOTIDE SEQUENCE [LARGE SCALE GENOMIC DNA]</scope>
    <source>
        <strain evidence="2">Araruama</strain>
    </source>
</reference>
<dbReference type="Proteomes" id="UP000189670">
    <property type="component" value="Unassembled WGS sequence"/>
</dbReference>
<protein>
    <submittedName>
        <fullName evidence="1">Uncharacterized protein</fullName>
    </submittedName>
</protein>
<evidence type="ECO:0000313" key="2">
    <source>
        <dbReference type="Proteomes" id="UP000189670"/>
    </source>
</evidence>
<dbReference type="EMBL" id="ATBP01000166">
    <property type="protein sequence ID" value="ETR72264.1"/>
    <property type="molecule type" value="Genomic_DNA"/>
</dbReference>
<accession>A0A1V1PBW9</accession>
<sequence>MTNYGKKDRPIIKAKAMNGILSNFPDGQKQATLISLVDESIQLDSNEQKAYNQFVQDNSKQLQEVKMFQSLEEYLLYKGEKREKKRLKEKF</sequence>
<name>A0A1V1PBW9_9BACT</name>
<comment type="caution">
    <text evidence="1">The sequence shown here is derived from an EMBL/GenBank/DDBJ whole genome shotgun (WGS) entry which is preliminary data.</text>
</comment>
<organism evidence="1 2">
    <name type="scientific">Candidatus Magnetoglobus multicellularis str. Araruama</name>
    <dbReference type="NCBI Taxonomy" id="890399"/>
    <lineage>
        <taxon>Bacteria</taxon>
        <taxon>Pseudomonadati</taxon>
        <taxon>Thermodesulfobacteriota</taxon>
        <taxon>Desulfobacteria</taxon>
        <taxon>Desulfobacterales</taxon>
        <taxon>Desulfobacteraceae</taxon>
        <taxon>Candidatus Magnetoglobus</taxon>
    </lineage>
</organism>
<gene>
    <name evidence="1" type="ORF">OMM_07612</name>
</gene>
<evidence type="ECO:0000313" key="1">
    <source>
        <dbReference type="EMBL" id="ETR72264.1"/>
    </source>
</evidence>
<dbReference type="AlphaFoldDB" id="A0A1V1PBW9"/>